<proteinExistence type="predicted"/>
<organism evidence="2 3">
    <name type="scientific">Emticicia oligotrophica (strain DSM 17448 / CIP 109782 / MTCC 6937 / GPTSA100-15)</name>
    <dbReference type="NCBI Taxonomy" id="929562"/>
    <lineage>
        <taxon>Bacteria</taxon>
        <taxon>Pseudomonadati</taxon>
        <taxon>Bacteroidota</taxon>
        <taxon>Cytophagia</taxon>
        <taxon>Cytophagales</taxon>
        <taxon>Leadbetterellaceae</taxon>
        <taxon>Emticicia</taxon>
    </lineage>
</organism>
<dbReference type="InterPro" id="IPR038071">
    <property type="entry name" value="UROD/MetE-like_sf"/>
</dbReference>
<sequence>MGISFWKHHPYSDQNGHLLAQEAIDFQNTFQFDFLKLTSAGDWLAVCYGAGDELWENDSLGRRKITSFPLQETRDFYHLKSFSFQEKMLVEILDALRICCENVSVPVYVTIFCPLSQLIQISGIELFLKTAQKEPEAIHAALAVIIQNTKKTIDAASKVGVGGLYFVTQHMQTEILSLETYQQFGRYSDEICLIKASELFDSIIFHLHGNDCYACIAENIPKMSIHCAYSEVSTSNTQSIEKAGYPIIYGLAHHILSKANSFQDCKEILDNFPTSSFLTCDCVLPLNFPNEKINLWTNFVRSLS</sequence>
<geneLocation type="plasmid" evidence="2 3">
    <name>pEMTOL02</name>
</geneLocation>
<dbReference type="InterPro" id="IPR000257">
    <property type="entry name" value="Uroporphyrinogen_deCOase"/>
</dbReference>
<feature type="domain" description="Uroporphyrinogen decarboxylase (URO-D)" evidence="1">
    <location>
        <begin position="44"/>
        <end position="242"/>
    </location>
</feature>
<keyword evidence="3" id="KW-1185">Reference proteome</keyword>
<reference evidence="2 3" key="1">
    <citation type="submission" date="2011-07" db="EMBL/GenBank/DDBJ databases">
        <title>The complete genome of plasmid 2 of Emticicia oligotrophica DSM 17448.</title>
        <authorList>
            <consortium name="US DOE Joint Genome Institute (JGI-PGF)"/>
            <person name="Lucas S."/>
            <person name="Han J."/>
            <person name="Lapidus A."/>
            <person name="Bruce D."/>
            <person name="Goodwin L."/>
            <person name="Pitluck S."/>
            <person name="Peters L."/>
            <person name="Kyrpides N."/>
            <person name="Mavromatis K."/>
            <person name="Ivanova N."/>
            <person name="Ovchinnikova G."/>
            <person name="Teshima H."/>
            <person name="Detter J.C."/>
            <person name="Tapia R."/>
            <person name="Han C."/>
            <person name="Land M."/>
            <person name="Hauser L."/>
            <person name="Markowitz V."/>
            <person name="Cheng J.-F."/>
            <person name="Hugenholtz P."/>
            <person name="Woyke T."/>
            <person name="Wu D."/>
            <person name="Tindall B."/>
            <person name="Pomrenke H."/>
            <person name="Brambilla E."/>
            <person name="Klenk H.-P."/>
            <person name="Eisen J.A."/>
        </authorList>
    </citation>
    <scope>NUCLEOTIDE SEQUENCE [LARGE SCALE GENOMIC DNA]</scope>
    <source>
        <strain evidence="3">DSM 17448 / GPTSA100-15</strain>
        <plasmid evidence="2 3">pEMTOL02</plasmid>
    </source>
</reference>
<dbReference type="SUPFAM" id="SSF51726">
    <property type="entry name" value="UROD/MetE-like"/>
    <property type="match status" value="1"/>
</dbReference>
<evidence type="ECO:0000313" key="2">
    <source>
        <dbReference type="EMBL" id="AFK05605.1"/>
    </source>
</evidence>
<keyword evidence="2" id="KW-0614">Plasmid</keyword>
<dbReference type="Proteomes" id="UP000002875">
    <property type="component" value="Plasmid pEMTOL02"/>
</dbReference>
<protein>
    <recommendedName>
        <fullName evidence="1">Uroporphyrinogen decarboxylase (URO-D) domain-containing protein</fullName>
    </recommendedName>
</protein>
<dbReference type="EMBL" id="CP002963">
    <property type="protein sequence ID" value="AFK05605.1"/>
    <property type="molecule type" value="Genomic_DNA"/>
</dbReference>
<name>A0ABM5N7V8_EMTOG</name>
<dbReference type="RefSeq" id="WP_015031130.1">
    <property type="nucleotide sequence ID" value="NC_018749.1"/>
</dbReference>
<dbReference type="Gene3D" id="3.20.20.210">
    <property type="match status" value="1"/>
</dbReference>
<gene>
    <name evidence="2" type="ORF">Emtol_0087</name>
</gene>
<evidence type="ECO:0000313" key="3">
    <source>
        <dbReference type="Proteomes" id="UP000002875"/>
    </source>
</evidence>
<evidence type="ECO:0000259" key="1">
    <source>
        <dbReference type="Pfam" id="PF01208"/>
    </source>
</evidence>
<accession>A0ABM5N7V8</accession>
<dbReference type="Pfam" id="PF01208">
    <property type="entry name" value="URO-D"/>
    <property type="match status" value="1"/>
</dbReference>